<dbReference type="HAMAP" id="MF_00195">
    <property type="entry name" value="GTPase_Der"/>
    <property type="match status" value="1"/>
</dbReference>
<feature type="binding site" evidence="8">
    <location>
        <begin position="119"/>
        <end position="122"/>
    </location>
    <ligand>
        <name>GTP</name>
        <dbReference type="ChEBI" id="CHEBI:37565"/>
        <label>1</label>
    </ligand>
</feature>
<dbReference type="PRINTS" id="PR00326">
    <property type="entry name" value="GTP1OBG"/>
</dbReference>
<dbReference type="InterPro" id="IPR015946">
    <property type="entry name" value="KH_dom-like_a/b"/>
</dbReference>
<evidence type="ECO:0000256" key="1">
    <source>
        <dbReference type="ARBA" id="ARBA00008279"/>
    </source>
</evidence>
<dbReference type="FunFam" id="3.40.50.300:FF:000057">
    <property type="entry name" value="GTPase Der"/>
    <property type="match status" value="1"/>
</dbReference>
<dbReference type="NCBIfam" id="TIGR03594">
    <property type="entry name" value="GTPase_EngA"/>
    <property type="match status" value="1"/>
</dbReference>
<gene>
    <name evidence="8" type="primary">der</name>
    <name evidence="13" type="ORF">SAMN05216548_102432</name>
</gene>
<evidence type="ECO:0000256" key="9">
    <source>
        <dbReference type="PROSITE-ProRule" id="PRU01049"/>
    </source>
</evidence>
<evidence type="ECO:0000256" key="11">
    <source>
        <dbReference type="SAM" id="MobiDB-lite"/>
    </source>
</evidence>
<dbReference type="PIRSF" id="PIRSF006485">
    <property type="entry name" value="GTP-binding_EngA"/>
    <property type="match status" value="1"/>
</dbReference>
<dbReference type="Pfam" id="PF14714">
    <property type="entry name" value="KH_dom-like"/>
    <property type="match status" value="1"/>
</dbReference>
<evidence type="ECO:0000313" key="13">
    <source>
        <dbReference type="EMBL" id="SEQ11661.1"/>
    </source>
</evidence>
<keyword evidence="5 8" id="KW-0547">Nucleotide-binding</keyword>
<evidence type="ECO:0000256" key="3">
    <source>
        <dbReference type="ARBA" id="ARBA00022517"/>
    </source>
</evidence>
<comment type="function">
    <text evidence="8 10">GTPase that plays an essential role in the late steps of ribosome biogenesis.</text>
</comment>
<feature type="region of interest" description="Disordered" evidence="11">
    <location>
        <begin position="165"/>
        <end position="194"/>
    </location>
</feature>
<accession>A0A1H9DE47</accession>
<evidence type="ECO:0000256" key="2">
    <source>
        <dbReference type="ARBA" id="ARBA00020953"/>
    </source>
</evidence>
<evidence type="ECO:0000256" key="4">
    <source>
        <dbReference type="ARBA" id="ARBA00022737"/>
    </source>
</evidence>
<dbReference type="InterPro" id="IPR005225">
    <property type="entry name" value="Small_GTP-bd"/>
</dbReference>
<dbReference type="PANTHER" id="PTHR43834">
    <property type="entry name" value="GTPASE DER"/>
    <property type="match status" value="1"/>
</dbReference>
<evidence type="ECO:0000256" key="7">
    <source>
        <dbReference type="ARBA" id="ARBA00032345"/>
    </source>
</evidence>
<dbReference type="InterPro" id="IPR032859">
    <property type="entry name" value="KH_dom-like"/>
</dbReference>
<dbReference type="STRING" id="1855383.SAMN05216548_102432"/>
<dbReference type="InterPro" id="IPR027417">
    <property type="entry name" value="P-loop_NTPase"/>
</dbReference>
<dbReference type="AlphaFoldDB" id="A0A1H9DE47"/>
<dbReference type="OrthoDB" id="9805918at2"/>
<protein>
    <recommendedName>
        <fullName evidence="2 8">GTPase Der</fullName>
    </recommendedName>
    <alternativeName>
        <fullName evidence="7 8">GTP-binding protein EngA</fullName>
    </alternativeName>
</protein>
<evidence type="ECO:0000256" key="8">
    <source>
        <dbReference type="HAMAP-Rule" id="MF_00195"/>
    </source>
</evidence>
<dbReference type="InterPro" id="IPR016484">
    <property type="entry name" value="GTPase_Der"/>
</dbReference>
<evidence type="ECO:0000256" key="6">
    <source>
        <dbReference type="ARBA" id="ARBA00023134"/>
    </source>
</evidence>
<keyword evidence="3 8" id="KW-0690">Ribosome biogenesis</keyword>
<dbReference type="GO" id="GO:0005525">
    <property type="term" value="F:GTP binding"/>
    <property type="evidence" value="ECO:0007669"/>
    <property type="project" value="UniProtKB-UniRule"/>
</dbReference>
<evidence type="ECO:0000256" key="5">
    <source>
        <dbReference type="ARBA" id="ARBA00022741"/>
    </source>
</evidence>
<organism evidence="13 14">
    <name type="scientific">Faunimonas pinastri</name>
    <dbReference type="NCBI Taxonomy" id="1855383"/>
    <lineage>
        <taxon>Bacteria</taxon>
        <taxon>Pseudomonadati</taxon>
        <taxon>Pseudomonadota</taxon>
        <taxon>Alphaproteobacteria</taxon>
        <taxon>Hyphomicrobiales</taxon>
        <taxon>Afifellaceae</taxon>
        <taxon>Faunimonas</taxon>
    </lineage>
</organism>
<dbReference type="FunFam" id="3.30.300.20:FF:000004">
    <property type="entry name" value="GTPase Der"/>
    <property type="match status" value="1"/>
</dbReference>
<feature type="compositionally biased region" description="Acidic residues" evidence="11">
    <location>
        <begin position="165"/>
        <end position="193"/>
    </location>
</feature>
<feature type="domain" description="EngA-type G" evidence="12">
    <location>
        <begin position="199"/>
        <end position="374"/>
    </location>
</feature>
<reference evidence="13 14" key="1">
    <citation type="submission" date="2016-10" db="EMBL/GenBank/DDBJ databases">
        <authorList>
            <person name="de Groot N.N."/>
        </authorList>
    </citation>
    <scope>NUCLEOTIDE SEQUENCE [LARGE SCALE GENOMIC DNA]</scope>
    <source>
        <strain evidence="13 14">A52C2</strain>
    </source>
</reference>
<proteinExistence type="inferred from homology"/>
<dbReference type="SUPFAM" id="SSF52540">
    <property type="entry name" value="P-loop containing nucleoside triphosphate hydrolases"/>
    <property type="match status" value="2"/>
</dbReference>
<feature type="binding site" evidence="8">
    <location>
        <begin position="252"/>
        <end position="256"/>
    </location>
    <ligand>
        <name>GTP</name>
        <dbReference type="ChEBI" id="CHEBI:37565"/>
        <label>2</label>
    </ligand>
</feature>
<feature type="binding site" evidence="8">
    <location>
        <begin position="56"/>
        <end position="60"/>
    </location>
    <ligand>
        <name>GTP</name>
        <dbReference type="ChEBI" id="CHEBI:37565"/>
        <label>1</label>
    </ligand>
</feature>
<dbReference type="PROSITE" id="PS51712">
    <property type="entry name" value="G_ENGA"/>
    <property type="match status" value="2"/>
</dbReference>
<keyword evidence="4 10" id="KW-0677">Repeat</keyword>
<dbReference type="Pfam" id="PF01926">
    <property type="entry name" value="MMR_HSR1"/>
    <property type="match status" value="2"/>
</dbReference>
<dbReference type="GO" id="GO:0042254">
    <property type="term" value="P:ribosome biogenesis"/>
    <property type="evidence" value="ECO:0007669"/>
    <property type="project" value="UniProtKB-KW"/>
</dbReference>
<comment type="subunit">
    <text evidence="8">Associates with the 50S ribosomal subunit.</text>
</comment>
<feature type="binding site" evidence="8">
    <location>
        <begin position="9"/>
        <end position="16"/>
    </location>
    <ligand>
        <name>GTP</name>
        <dbReference type="ChEBI" id="CHEBI:37565"/>
        <label>1</label>
    </ligand>
</feature>
<dbReference type="CDD" id="cd01895">
    <property type="entry name" value="EngA2"/>
    <property type="match status" value="1"/>
</dbReference>
<dbReference type="Proteomes" id="UP000199647">
    <property type="component" value="Unassembled WGS sequence"/>
</dbReference>
<dbReference type="NCBIfam" id="TIGR00231">
    <property type="entry name" value="small_GTP"/>
    <property type="match status" value="2"/>
</dbReference>
<dbReference type="CDD" id="cd01894">
    <property type="entry name" value="EngA1"/>
    <property type="match status" value="1"/>
</dbReference>
<dbReference type="Gene3D" id="3.40.50.300">
    <property type="entry name" value="P-loop containing nucleotide triphosphate hydrolases"/>
    <property type="match status" value="2"/>
</dbReference>
<evidence type="ECO:0000259" key="12">
    <source>
        <dbReference type="PROSITE" id="PS51712"/>
    </source>
</evidence>
<evidence type="ECO:0000313" key="14">
    <source>
        <dbReference type="Proteomes" id="UP000199647"/>
    </source>
</evidence>
<dbReference type="Gene3D" id="3.30.300.20">
    <property type="match status" value="1"/>
</dbReference>
<dbReference type="RefSeq" id="WP_092495577.1">
    <property type="nucleotide sequence ID" value="NZ_FOFG01000002.1"/>
</dbReference>
<dbReference type="InterPro" id="IPR006073">
    <property type="entry name" value="GTP-bd"/>
</dbReference>
<feature type="binding site" evidence="8">
    <location>
        <begin position="205"/>
        <end position="212"/>
    </location>
    <ligand>
        <name>GTP</name>
        <dbReference type="ChEBI" id="CHEBI:37565"/>
        <label>2</label>
    </ligand>
</feature>
<comment type="similarity">
    <text evidence="1 8 9 10">Belongs to the TRAFAC class TrmE-Era-EngA-EngB-Septin-like GTPase superfamily. EngA (Der) GTPase family.</text>
</comment>
<name>A0A1H9DE47_9HYPH</name>
<dbReference type="InterPro" id="IPR031166">
    <property type="entry name" value="G_ENGA"/>
</dbReference>
<evidence type="ECO:0000256" key="10">
    <source>
        <dbReference type="RuleBase" id="RU004481"/>
    </source>
</evidence>
<feature type="binding site" evidence="8">
    <location>
        <begin position="317"/>
        <end position="320"/>
    </location>
    <ligand>
        <name>GTP</name>
        <dbReference type="ChEBI" id="CHEBI:37565"/>
        <label>2</label>
    </ligand>
</feature>
<sequence>MTITVAIIGRPNVGKSTLFNRLVGRKIALVDDRPGVTRDRREGEARLHGLTFTIVDTAGLEEAEVDSLQARMRQQTEQAIADADLILFMIDARVGITPADEHFAAMVRTSGKPVALLANKCEGRAAEAGLLEAYSLGFGEPIPLSAEHGIGMPDLSDVISEVIGEPEEEPEEVLAEDIGAEGEEGEPTDDDEELSKKPLNIAIIGQPNAGKSTLVNRFLGEERLLTGPEAGITRDAIAVDWIWRDRPFRLVDTAGIRRRAKVVEKLEKLSVGDALRTIRFAEVVILVMDATAPLEKQDLQLADLVASEGRALILALNKWDLVEDRQKRLTEIRADLAETLNQVRGVPMIPISGMTGNGLDRLMETVLSIYKTWNKRVSTAGLNRWLQAVTQNHPPPAVSGRRIKLKYVTQSKTRPPTFFLSCSRPDALPDAYKRYLVNGLRADFKLDGVPIRLMLRSGANPFDKGGSGGGGSKG</sequence>
<keyword evidence="6 8" id="KW-0342">GTP-binding</keyword>
<dbReference type="EMBL" id="FOFG01000002">
    <property type="protein sequence ID" value="SEQ11661.1"/>
    <property type="molecule type" value="Genomic_DNA"/>
</dbReference>
<dbReference type="PANTHER" id="PTHR43834:SF6">
    <property type="entry name" value="GTPASE DER"/>
    <property type="match status" value="1"/>
</dbReference>
<feature type="domain" description="EngA-type G" evidence="12">
    <location>
        <begin position="3"/>
        <end position="167"/>
    </location>
</feature>
<keyword evidence="14" id="KW-1185">Reference proteome</keyword>